<evidence type="ECO:0000256" key="2">
    <source>
        <dbReference type="ARBA" id="ARBA00022578"/>
    </source>
</evidence>
<dbReference type="PANTHER" id="PTHR33258">
    <property type="entry name" value="TRANSPOSASE INSL FOR INSERTION SEQUENCE ELEMENT IS186A-RELATED"/>
    <property type="match status" value="1"/>
</dbReference>
<organism evidence="6 7">
    <name type="scientific">Paenibacillus melissococcoides</name>
    <dbReference type="NCBI Taxonomy" id="2912268"/>
    <lineage>
        <taxon>Bacteria</taxon>
        <taxon>Bacillati</taxon>
        <taxon>Bacillota</taxon>
        <taxon>Bacilli</taxon>
        <taxon>Bacillales</taxon>
        <taxon>Paenibacillaceae</taxon>
        <taxon>Paenibacillus</taxon>
    </lineage>
</organism>
<evidence type="ECO:0000256" key="3">
    <source>
        <dbReference type="ARBA" id="ARBA00023125"/>
    </source>
</evidence>
<dbReference type="InterPro" id="IPR002559">
    <property type="entry name" value="Transposase_11"/>
</dbReference>
<accession>A0ABM9GE02</accession>
<protein>
    <submittedName>
        <fullName evidence="6">IS4 family transposase</fullName>
    </submittedName>
</protein>
<evidence type="ECO:0000256" key="1">
    <source>
        <dbReference type="ARBA" id="ARBA00010075"/>
    </source>
</evidence>
<dbReference type="RefSeq" id="WP_261948939.1">
    <property type="nucleotide sequence ID" value="NZ_CALYLO010000017.1"/>
</dbReference>
<evidence type="ECO:0000313" key="6">
    <source>
        <dbReference type="EMBL" id="CAH8249486.1"/>
    </source>
</evidence>
<keyword evidence="2" id="KW-0815">Transposition</keyword>
<dbReference type="SUPFAM" id="SSF53098">
    <property type="entry name" value="Ribonuclease H-like"/>
    <property type="match status" value="1"/>
</dbReference>
<keyword evidence="3" id="KW-0238">DNA-binding</keyword>
<keyword evidence="7" id="KW-1185">Reference proteome</keyword>
<proteinExistence type="inferred from homology"/>
<dbReference type="NCBIfam" id="NF033592">
    <property type="entry name" value="transpos_IS4_1"/>
    <property type="match status" value="1"/>
</dbReference>
<dbReference type="Pfam" id="PF01609">
    <property type="entry name" value="DDE_Tnp_1"/>
    <property type="match status" value="1"/>
</dbReference>
<keyword evidence="4" id="KW-0233">DNA recombination</keyword>
<evidence type="ECO:0000256" key="4">
    <source>
        <dbReference type="ARBA" id="ARBA00023172"/>
    </source>
</evidence>
<dbReference type="PANTHER" id="PTHR33258:SF1">
    <property type="entry name" value="TRANSPOSASE INSL FOR INSERTION SEQUENCE ELEMENT IS186A-RELATED"/>
    <property type="match status" value="1"/>
</dbReference>
<name>A0ABM9GE02_9BACL</name>
<comment type="similarity">
    <text evidence="1">Belongs to the transposase 11 family.</text>
</comment>
<feature type="domain" description="Transposase IS4-like" evidence="5">
    <location>
        <begin position="120"/>
        <end position="382"/>
    </location>
</feature>
<dbReference type="Proteomes" id="UP001154322">
    <property type="component" value="Unassembled WGS sequence"/>
</dbReference>
<dbReference type="EMBL" id="CALYLO010000017">
    <property type="protein sequence ID" value="CAH8249486.1"/>
    <property type="molecule type" value="Genomic_DNA"/>
</dbReference>
<evidence type="ECO:0000313" key="7">
    <source>
        <dbReference type="Proteomes" id="UP001154322"/>
    </source>
</evidence>
<sequence length="475" mass="55436">MNLGISDNLHLFSQELERHLSPLALTQLAKETGFVTRTSKYRAQDLVALCVWVSQRIATTSLNQLCSTLEATTGILMSPEGLNQRFNSAAVRFLQQLVSLLLQQTRYSSGSIPSEYSGYFSRIRILDSTTFQLPDSFATSYQGTGGCSHTAGVKIQLEYDLQSGQFIHLHTSHGKENDKTYASTCLQDIQPKDVFIRDLGYFCLEDLHTIHEKEAYYISRLKLNTRVYQRNENPEYFRDGTLKKKSEYLSLTMEDIMERLQPGETLEIPDVYIGMHEKLPARLVVYRLTETQIKKRNKDQEIREKKKGITYSERSKKLSALNFYITNIPTEWVPGIHLHDLYSLRWQIEILFKTWKSFFQIHHCKEIKIERLQCHLYGQLIGILLCSSTMFQMRQLLWRKKRELSEYKAFYMIKDYMPILHQAIQKNTQAISKILSRLFHLLEKNGRKSHRYEKKTVFDILGVVYEYTTSTKKVA</sequence>
<evidence type="ECO:0000259" key="5">
    <source>
        <dbReference type="Pfam" id="PF01609"/>
    </source>
</evidence>
<reference evidence="6" key="1">
    <citation type="submission" date="2022-06" db="EMBL/GenBank/DDBJ databases">
        <authorList>
            <person name="Dietemann V."/>
            <person name="Ory F."/>
            <person name="Dainat B."/>
            <person name="Oberhansli S."/>
        </authorList>
    </citation>
    <scope>NUCLEOTIDE SEQUENCE</scope>
    <source>
        <strain evidence="6">Ena-SAMPLE-TAB-26-04-2022-14:26:32:270-5432</strain>
    </source>
</reference>
<comment type="caution">
    <text evidence="6">The sequence shown here is derived from an EMBL/GenBank/DDBJ whole genome shotgun (WGS) entry which is preliminary data.</text>
</comment>
<dbReference type="InterPro" id="IPR012337">
    <property type="entry name" value="RNaseH-like_sf"/>
</dbReference>
<dbReference type="InterPro" id="IPR047952">
    <property type="entry name" value="Transpos_IS4"/>
</dbReference>
<gene>
    <name evidence="6" type="ORF">WJ0W_006671</name>
</gene>